<evidence type="ECO:0000256" key="5">
    <source>
        <dbReference type="ARBA" id="ARBA00023163"/>
    </source>
</evidence>
<dbReference type="GO" id="GO:0006355">
    <property type="term" value="P:regulation of DNA-templated transcription"/>
    <property type="evidence" value="ECO:0007669"/>
    <property type="project" value="UniProtKB-UniRule"/>
</dbReference>
<dbReference type="NCBIfam" id="NF001030">
    <property type="entry name" value="PRK00110.1"/>
    <property type="match status" value="1"/>
</dbReference>
<dbReference type="NCBIfam" id="TIGR01033">
    <property type="entry name" value="YebC/PmpR family DNA-binding transcriptional regulator"/>
    <property type="match status" value="1"/>
</dbReference>
<dbReference type="AlphaFoldDB" id="A0A6I6ML70"/>
<feature type="domain" description="TACO1/YebC-like second and third" evidence="8">
    <location>
        <begin position="82"/>
        <end position="235"/>
    </location>
</feature>
<dbReference type="Gene3D" id="1.10.10.200">
    <property type="match status" value="1"/>
</dbReference>
<evidence type="ECO:0000256" key="6">
    <source>
        <dbReference type="HAMAP-Rule" id="MF_00693"/>
    </source>
</evidence>
<dbReference type="GO" id="GO:0005829">
    <property type="term" value="C:cytosol"/>
    <property type="evidence" value="ECO:0007669"/>
    <property type="project" value="TreeGrafter"/>
</dbReference>
<evidence type="ECO:0000256" key="3">
    <source>
        <dbReference type="ARBA" id="ARBA00023015"/>
    </source>
</evidence>
<dbReference type="InterPro" id="IPR049083">
    <property type="entry name" value="TACO1_YebC_N"/>
</dbReference>
<dbReference type="PANTHER" id="PTHR12532">
    <property type="entry name" value="TRANSLATIONAL ACTIVATOR OF CYTOCHROME C OXIDASE 1"/>
    <property type="match status" value="1"/>
</dbReference>
<reference evidence="11" key="1">
    <citation type="submission" date="2019-12" db="EMBL/GenBank/DDBJ databases">
        <title>Complete genome of Terracaulis silvestris 0127_4.</title>
        <authorList>
            <person name="Vieira S."/>
            <person name="Riedel T."/>
            <person name="Sproer C."/>
            <person name="Pascual J."/>
            <person name="Boedeker C."/>
            <person name="Overmann J."/>
        </authorList>
    </citation>
    <scope>NUCLEOTIDE SEQUENCE [LARGE SCALE GENOMIC DNA]</scope>
    <source>
        <strain evidence="11">0127_4</strain>
    </source>
</reference>
<evidence type="ECO:0000259" key="8">
    <source>
        <dbReference type="Pfam" id="PF01709"/>
    </source>
</evidence>
<keyword evidence="5 6" id="KW-0804">Transcription</keyword>
<evidence type="ECO:0000256" key="7">
    <source>
        <dbReference type="SAM" id="MobiDB-lite"/>
    </source>
</evidence>
<evidence type="ECO:0000313" key="11">
    <source>
        <dbReference type="Proteomes" id="UP000431269"/>
    </source>
</evidence>
<accession>A0A6I6ML70</accession>
<dbReference type="InterPro" id="IPR029072">
    <property type="entry name" value="YebC-like"/>
</dbReference>
<dbReference type="InterPro" id="IPR017856">
    <property type="entry name" value="Integrase-like_N"/>
</dbReference>
<dbReference type="InterPro" id="IPR026564">
    <property type="entry name" value="Transcrip_reg_TACO1-like_dom3"/>
</dbReference>
<dbReference type="Pfam" id="PF20772">
    <property type="entry name" value="TACO1_YebC_N"/>
    <property type="match status" value="1"/>
</dbReference>
<dbReference type="KEGG" id="tsv:DSM104635_00741"/>
<dbReference type="PANTHER" id="PTHR12532:SF6">
    <property type="entry name" value="TRANSCRIPTIONAL REGULATORY PROTEIN YEBC-RELATED"/>
    <property type="match status" value="1"/>
</dbReference>
<sequence>MAGHSKYANIQHRKGGQDKKRAQAFTKIAREIQAAVRLGGPDPNANPRLYRAMASGRAINMPKDNIQRAVDKGGGAGAESLDEIRYEGFGPGGIGVIVECLTDNKNRTAGEVRAAFTKHGGNLGETNSVSNAWKRVGEIRYPLSVGSEDAMLEAAIEAGCDDCAVEDESHVVVCEMNALAGAAQQLSKKFGDAASAKFVWRTDIAIPIEGDSAESLLKLIDQLDDLDDVQDVYSNEDISDEELARLSA</sequence>
<name>A0A6I6ML70_9CAUL</name>
<dbReference type="Proteomes" id="UP000431269">
    <property type="component" value="Chromosome"/>
</dbReference>
<dbReference type="GO" id="GO:0003677">
    <property type="term" value="F:DNA binding"/>
    <property type="evidence" value="ECO:0007669"/>
    <property type="project" value="UniProtKB-UniRule"/>
</dbReference>
<comment type="subcellular location">
    <subcellularLocation>
        <location evidence="6">Cytoplasm</location>
    </subcellularLocation>
</comment>
<evidence type="ECO:0000256" key="2">
    <source>
        <dbReference type="ARBA" id="ARBA00022490"/>
    </source>
</evidence>
<dbReference type="HAMAP" id="MF_00693">
    <property type="entry name" value="Transcrip_reg_TACO1"/>
    <property type="match status" value="1"/>
</dbReference>
<organism evidence="10 11">
    <name type="scientific">Terricaulis silvestris</name>
    <dbReference type="NCBI Taxonomy" id="2686094"/>
    <lineage>
        <taxon>Bacteria</taxon>
        <taxon>Pseudomonadati</taxon>
        <taxon>Pseudomonadota</taxon>
        <taxon>Alphaproteobacteria</taxon>
        <taxon>Caulobacterales</taxon>
        <taxon>Caulobacteraceae</taxon>
        <taxon>Terricaulis</taxon>
    </lineage>
</organism>
<keyword evidence="2 6" id="KW-0963">Cytoplasm</keyword>
<dbReference type="FunFam" id="1.10.10.200:FF:000002">
    <property type="entry name" value="Probable transcriptional regulatory protein CLM62_37755"/>
    <property type="match status" value="1"/>
</dbReference>
<gene>
    <name evidence="10" type="ORF">DSM104635_00741</name>
</gene>
<dbReference type="RefSeq" id="WP_158764907.1">
    <property type="nucleotide sequence ID" value="NZ_CP047045.1"/>
</dbReference>
<proteinExistence type="inferred from homology"/>
<dbReference type="Gene3D" id="3.30.70.980">
    <property type="match status" value="2"/>
</dbReference>
<comment type="similarity">
    <text evidence="1 6">Belongs to the TACO1 family.</text>
</comment>
<evidence type="ECO:0000256" key="4">
    <source>
        <dbReference type="ARBA" id="ARBA00023125"/>
    </source>
</evidence>
<protein>
    <recommendedName>
        <fullName evidence="6">Probable transcriptional regulatory protein DSM104635_00741</fullName>
    </recommendedName>
</protein>
<dbReference type="EMBL" id="CP047045">
    <property type="protein sequence ID" value="QGZ93926.1"/>
    <property type="molecule type" value="Genomic_DNA"/>
</dbReference>
<evidence type="ECO:0000313" key="10">
    <source>
        <dbReference type="EMBL" id="QGZ93926.1"/>
    </source>
</evidence>
<keyword evidence="3 6" id="KW-0805">Transcription regulation</keyword>
<keyword evidence="4 6" id="KW-0238">DNA-binding</keyword>
<evidence type="ECO:0000256" key="1">
    <source>
        <dbReference type="ARBA" id="ARBA00008724"/>
    </source>
</evidence>
<feature type="region of interest" description="Disordered" evidence="7">
    <location>
        <begin position="1"/>
        <end position="22"/>
    </location>
</feature>
<dbReference type="InterPro" id="IPR002876">
    <property type="entry name" value="Transcrip_reg_TACO1-like"/>
</dbReference>
<dbReference type="NCBIfam" id="NF009044">
    <property type="entry name" value="PRK12378.1"/>
    <property type="match status" value="1"/>
</dbReference>
<evidence type="ECO:0000259" key="9">
    <source>
        <dbReference type="Pfam" id="PF20772"/>
    </source>
</evidence>
<feature type="domain" description="TACO1/YebC-like N-terminal" evidence="9">
    <location>
        <begin position="5"/>
        <end position="75"/>
    </location>
</feature>
<dbReference type="Pfam" id="PF01709">
    <property type="entry name" value="Transcrip_reg"/>
    <property type="match status" value="1"/>
</dbReference>
<dbReference type="InterPro" id="IPR048300">
    <property type="entry name" value="TACO1_YebC-like_2nd/3rd_dom"/>
</dbReference>
<dbReference type="SUPFAM" id="SSF75625">
    <property type="entry name" value="YebC-like"/>
    <property type="match status" value="1"/>
</dbReference>
<keyword evidence="11" id="KW-1185">Reference proteome</keyword>